<sequence>MLGVAPQFPNSKFYGIDMALIYPMIPGFHQMLHSLIDISQAMTNNSSDTLWDFYVYLIKEFTALIITISIYATSWYIQEYGLTSLMERLF</sequence>
<evidence type="ECO:0000313" key="2">
    <source>
        <dbReference type="EMBL" id="PKY43116.1"/>
    </source>
</evidence>
<organism evidence="2 3">
    <name type="scientific">Rhizophagus irregularis</name>
    <dbReference type="NCBI Taxonomy" id="588596"/>
    <lineage>
        <taxon>Eukaryota</taxon>
        <taxon>Fungi</taxon>
        <taxon>Fungi incertae sedis</taxon>
        <taxon>Mucoromycota</taxon>
        <taxon>Glomeromycotina</taxon>
        <taxon>Glomeromycetes</taxon>
        <taxon>Glomerales</taxon>
        <taxon>Glomeraceae</taxon>
        <taxon>Rhizophagus</taxon>
    </lineage>
</organism>
<reference evidence="2 3" key="1">
    <citation type="submission" date="2015-10" db="EMBL/GenBank/DDBJ databases">
        <title>Genome analyses suggest a sexual origin of heterokaryosis in a supposedly ancient asexual fungus.</title>
        <authorList>
            <person name="Ropars J."/>
            <person name="Sedzielewska K."/>
            <person name="Noel J."/>
            <person name="Charron P."/>
            <person name="Farinelli L."/>
            <person name="Marton T."/>
            <person name="Kruger M."/>
            <person name="Pelin A."/>
            <person name="Brachmann A."/>
            <person name="Corradi N."/>
        </authorList>
    </citation>
    <scope>NUCLEOTIDE SEQUENCE [LARGE SCALE GENOMIC DNA]</scope>
    <source>
        <strain evidence="2 3">A4</strain>
    </source>
</reference>
<feature type="transmembrane region" description="Helical" evidence="1">
    <location>
        <begin position="53"/>
        <end position="77"/>
    </location>
</feature>
<evidence type="ECO:0000256" key="1">
    <source>
        <dbReference type="SAM" id="Phobius"/>
    </source>
</evidence>
<dbReference type="Proteomes" id="UP000234323">
    <property type="component" value="Unassembled WGS sequence"/>
</dbReference>
<proteinExistence type="predicted"/>
<keyword evidence="1" id="KW-1133">Transmembrane helix</keyword>
<evidence type="ECO:0000313" key="3">
    <source>
        <dbReference type="Proteomes" id="UP000234323"/>
    </source>
</evidence>
<comment type="caution">
    <text evidence="2">The sequence shown here is derived from an EMBL/GenBank/DDBJ whole genome shotgun (WGS) entry which is preliminary data.</text>
</comment>
<keyword evidence="3" id="KW-1185">Reference proteome</keyword>
<name>A0A2I1G904_9GLOM</name>
<gene>
    <name evidence="2" type="ORF">RhiirA4_457053</name>
</gene>
<keyword evidence="1" id="KW-0472">Membrane</keyword>
<dbReference type="AlphaFoldDB" id="A0A2I1G904"/>
<dbReference type="EMBL" id="LLXI01000237">
    <property type="protein sequence ID" value="PKY43116.1"/>
    <property type="molecule type" value="Genomic_DNA"/>
</dbReference>
<accession>A0A2I1G904</accession>
<keyword evidence="1" id="KW-0812">Transmembrane</keyword>
<protein>
    <submittedName>
        <fullName evidence="2">Uncharacterized protein</fullName>
    </submittedName>
</protein>